<accession>A0A2S7KZ46</accession>
<dbReference type="Proteomes" id="UP000239522">
    <property type="component" value="Unassembled WGS sequence"/>
</dbReference>
<name>A0A2S7KZ46_9FLAO</name>
<evidence type="ECO:0000256" key="1">
    <source>
        <dbReference type="SAM" id="SignalP"/>
    </source>
</evidence>
<evidence type="ECO:0000313" key="3">
    <source>
        <dbReference type="Proteomes" id="UP000239522"/>
    </source>
</evidence>
<dbReference type="OrthoDB" id="9765957at2"/>
<gene>
    <name evidence="2" type="ORF">BST83_12865</name>
</gene>
<dbReference type="AlphaFoldDB" id="A0A2S7KZ46"/>
<organism evidence="2 3">
    <name type="scientific">Polaribacter filamentus</name>
    <dbReference type="NCBI Taxonomy" id="53483"/>
    <lineage>
        <taxon>Bacteria</taxon>
        <taxon>Pseudomonadati</taxon>
        <taxon>Bacteroidota</taxon>
        <taxon>Flavobacteriia</taxon>
        <taxon>Flavobacteriales</taxon>
        <taxon>Flavobacteriaceae</taxon>
    </lineage>
</organism>
<proteinExistence type="predicted"/>
<comment type="caution">
    <text evidence="2">The sequence shown here is derived from an EMBL/GenBank/DDBJ whole genome shotgun (WGS) entry which is preliminary data.</text>
</comment>
<sequence>MKKRYTILAFLLVTASTFAQAPEKMSYQAVVRDATNTLLTNQSVGMQISILQTTITGASVYTETHSVTTNLNGLVSLEIGTGSTSDSFATIDWSAGPIL</sequence>
<keyword evidence="3" id="KW-1185">Reference proteome</keyword>
<reference evidence="2 3" key="1">
    <citation type="submission" date="2016-11" db="EMBL/GenBank/DDBJ databases">
        <title>Trade-off between light-utilization and light-protection in marine flavobacteria.</title>
        <authorList>
            <person name="Kumagai Y."/>
        </authorList>
    </citation>
    <scope>NUCLEOTIDE SEQUENCE [LARGE SCALE GENOMIC DNA]</scope>
    <source>
        <strain evidence="2 3">ATCC 700397</strain>
    </source>
</reference>
<keyword evidence="1" id="KW-0732">Signal</keyword>
<dbReference type="EMBL" id="MQUA01000013">
    <property type="protein sequence ID" value="PQB07939.1"/>
    <property type="molecule type" value="Genomic_DNA"/>
</dbReference>
<protein>
    <submittedName>
        <fullName evidence="2">Uncharacterized protein</fullName>
    </submittedName>
</protein>
<dbReference type="RefSeq" id="WP_104810140.1">
    <property type="nucleotide sequence ID" value="NZ_MQUA01000013.1"/>
</dbReference>
<evidence type="ECO:0000313" key="2">
    <source>
        <dbReference type="EMBL" id="PQB07939.1"/>
    </source>
</evidence>
<feature type="chain" id="PRO_5015435148" evidence="1">
    <location>
        <begin position="22"/>
        <end position="99"/>
    </location>
</feature>
<feature type="signal peptide" evidence="1">
    <location>
        <begin position="1"/>
        <end position="21"/>
    </location>
</feature>